<reference evidence="7" key="3">
    <citation type="submission" date="2010-09" db="EMBL/GenBank/DDBJ databases">
        <title>Annotation of Gaeumannomyces graminis var. tritici R3-111a-1.</title>
        <authorList>
            <consortium name="The Broad Institute Genome Sequencing Platform"/>
            <person name="Ma L.-J."/>
            <person name="Dead R."/>
            <person name="Young S.K."/>
            <person name="Zeng Q."/>
            <person name="Gargeya S."/>
            <person name="Fitzgerald M."/>
            <person name="Haas B."/>
            <person name="Abouelleil A."/>
            <person name="Alvarado L."/>
            <person name="Arachchi H.M."/>
            <person name="Berlin A."/>
            <person name="Brown A."/>
            <person name="Chapman S.B."/>
            <person name="Chen Z."/>
            <person name="Dunbar C."/>
            <person name="Freedman E."/>
            <person name="Gearin G."/>
            <person name="Gellesch M."/>
            <person name="Goldberg J."/>
            <person name="Griggs A."/>
            <person name="Gujja S."/>
            <person name="Heiman D."/>
            <person name="Howarth C."/>
            <person name="Larson L."/>
            <person name="Lui A."/>
            <person name="MacDonald P.J.P."/>
            <person name="Mehta T."/>
            <person name="Montmayeur A."/>
            <person name="Murphy C."/>
            <person name="Neiman D."/>
            <person name="Pearson M."/>
            <person name="Priest M."/>
            <person name="Roberts A."/>
            <person name="Saif S."/>
            <person name="Shea T."/>
            <person name="Shenoy N."/>
            <person name="Sisk P."/>
            <person name="Stolte C."/>
            <person name="Sykes S."/>
            <person name="Yandava C."/>
            <person name="Wortman J."/>
            <person name="Nusbaum C."/>
            <person name="Birren B."/>
        </authorList>
    </citation>
    <scope>NUCLEOTIDE SEQUENCE</scope>
    <source>
        <strain evidence="7">R3-111a-1</strain>
    </source>
</reference>
<dbReference type="PANTHER" id="PTHR10159:SF511">
    <property type="entry name" value="DUAL SPECIFICITY PROTEIN PHOSPHATASE 1"/>
    <property type="match status" value="1"/>
</dbReference>
<dbReference type="InterPro" id="IPR016130">
    <property type="entry name" value="Tyr_Pase_AS"/>
</dbReference>
<dbReference type="PANTHER" id="PTHR10159">
    <property type="entry name" value="DUAL SPECIFICITY PROTEIN PHOSPHATASE"/>
    <property type="match status" value="1"/>
</dbReference>
<keyword evidence="9" id="KW-1185">Reference proteome</keyword>
<evidence type="ECO:0000259" key="6">
    <source>
        <dbReference type="PROSITE" id="PS50056"/>
    </source>
</evidence>
<dbReference type="HOGENOM" id="CLU_1049895_0_0_1"/>
<keyword evidence="3" id="KW-0378">Hydrolase</keyword>
<dbReference type="Pfam" id="PF00782">
    <property type="entry name" value="DSPc"/>
    <property type="match status" value="1"/>
</dbReference>
<dbReference type="PROSITE" id="PS00383">
    <property type="entry name" value="TYR_PHOSPHATASE_1"/>
    <property type="match status" value="1"/>
</dbReference>
<sequence>MAHIQRIKVLDGIAVNLWSDKPTEIVLGLFLSTLRTKDNERLCRELNIVARVAIYREGDPIPWSPPTRSGSTGVVGQTEESSSKLLCIPVYDQRSTNLLEHFPSICHFINKHADVPSSLDELASKLGAADAKAGATKDAVNGGDGSQESKRPRAVLVHCVMGISRSATAVAAFLMHQYGMSRDQALGHIAKRRPQINPNGAFQKQLLDWHDKMRRVREFGKPKPAVQVLERWKRALPFFEKDFEADSEHPFRDNVEHEGVFPFEL</sequence>
<dbReference type="GO" id="GO:0017017">
    <property type="term" value="F:MAP kinase tyrosine/serine/threonine phosphatase activity"/>
    <property type="evidence" value="ECO:0007669"/>
    <property type="project" value="TreeGrafter"/>
</dbReference>
<reference evidence="8" key="4">
    <citation type="journal article" date="2015" name="G3 (Bethesda)">
        <title>Genome sequences of three phytopathogenic species of the Magnaporthaceae family of fungi.</title>
        <authorList>
            <person name="Okagaki L.H."/>
            <person name="Nunes C.C."/>
            <person name="Sailsbery J."/>
            <person name="Clay B."/>
            <person name="Brown D."/>
            <person name="John T."/>
            <person name="Oh Y."/>
            <person name="Young N."/>
            <person name="Fitzgerald M."/>
            <person name="Haas B.J."/>
            <person name="Zeng Q."/>
            <person name="Young S."/>
            <person name="Adiconis X."/>
            <person name="Fan L."/>
            <person name="Levin J.Z."/>
            <person name="Mitchell T.K."/>
            <person name="Okubara P.A."/>
            <person name="Farman M.L."/>
            <person name="Kohn L.M."/>
            <person name="Birren B."/>
            <person name="Ma L.-J."/>
            <person name="Dean R.A."/>
        </authorList>
    </citation>
    <scope>NUCLEOTIDE SEQUENCE</scope>
    <source>
        <strain evidence="8">R3-111a-1</strain>
    </source>
</reference>
<evidence type="ECO:0000256" key="2">
    <source>
        <dbReference type="ARBA" id="ARBA00013064"/>
    </source>
</evidence>
<dbReference type="OrthoDB" id="10252009at2759"/>
<dbReference type="GO" id="GO:0008330">
    <property type="term" value="F:protein tyrosine/threonine phosphatase activity"/>
    <property type="evidence" value="ECO:0007669"/>
    <property type="project" value="TreeGrafter"/>
</dbReference>
<feature type="domain" description="Tyrosine-protein phosphatase" evidence="5">
    <location>
        <begin position="21"/>
        <end position="215"/>
    </location>
</feature>
<dbReference type="SUPFAM" id="SSF52799">
    <property type="entry name" value="(Phosphotyrosine protein) phosphatases II"/>
    <property type="match status" value="1"/>
</dbReference>
<dbReference type="InterPro" id="IPR020422">
    <property type="entry name" value="TYR_PHOSPHATASE_DUAL_dom"/>
</dbReference>
<organism evidence="7">
    <name type="scientific">Gaeumannomyces tritici (strain R3-111a-1)</name>
    <name type="common">Wheat and barley take-all root rot fungus</name>
    <name type="synonym">Gaeumannomyces graminis var. tritici</name>
    <dbReference type="NCBI Taxonomy" id="644352"/>
    <lineage>
        <taxon>Eukaryota</taxon>
        <taxon>Fungi</taxon>
        <taxon>Dikarya</taxon>
        <taxon>Ascomycota</taxon>
        <taxon>Pezizomycotina</taxon>
        <taxon>Sordariomycetes</taxon>
        <taxon>Sordariomycetidae</taxon>
        <taxon>Magnaporthales</taxon>
        <taxon>Magnaporthaceae</taxon>
        <taxon>Gaeumannomyces</taxon>
    </lineage>
</organism>
<dbReference type="Proteomes" id="UP000006039">
    <property type="component" value="Unassembled WGS sequence"/>
</dbReference>
<dbReference type="PROSITE" id="PS50054">
    <property type="entry name" value="TYR_PHOSPHATASE_DUAL"/>
    <property type="match status" value="1"/>
</dbReference>
<comment type="similarity">
    <text evidence="1">Belongs to the protein-tyrosine phosphatase family. Non-receptor class dual specificity subfamily.</text>
</comment>
<evidence type="ECO:0000259" key="5">
    <source>
        <dbReference type="PROSITE" id="PS50054"/>
    </source>
</evidence>
<dbReference type="eggNOG" id="KOG1716">
    <property type="taxonomic scope" value="Eukaryota"/>
</dbReference>
<dbReference type="CDD" id="cd14498">
    <property type="entry name" value="DSP"/>
    <property type="match status" value="1"/>
</dbReference>
<keyword evidence="4" id="KW-0904">Protein phosphatase</keyword>
<dbReference type="GO" id="GO:0043409">
    <property type="term" value="P:negative regulation of MAPK cascade"/>
    <property type="evidence" value="ECO:0007669"/>
    <property type="project" value="TreeGrafter"/>
</dbReference>
<dbReference type="InterPro" id="IPR029021">
    <property type="entry name" value="Prot-tyrosine_phosphatase-like"/>
</dbReference>
<dbReference type="GeneID" id="20346017"/>
<dbReference type="EC" id="3.1.3.48" evidence="2"/>
<evidence type="ECO:0000256" key="3">
    <source>
        <dbReference type="ARBA" id="ARBA00022801"/>
    </source>
</evidence>
<proteinExistence type="inferred from homology"/>
<dbReference type="GO" id="GO:0005737">
    <property type="term" value="C:cytoplasm"/>
    <property type="evidence" value="ECO:0007669"/>
    <property type="project" value="TreeGrafter"/>
</dbReference>
<dbReference type="Gene3D" id="3.90.190.10">
    <property type="entry name" value="Protein tyrosine phosphatase superfamily"/>
    <property type="match status" value="1"/>
</dbReference>
<dbReference type="EMBL" id="GL385397">
    <property type="protein sequence ID" value="EJT75626.1"/>
    <property type="molecule type" value="Genomic_DNA"/>
</dbReference>
<protein>
    <recommendedName>
        <fullName evidence="2">protein-tyrosine-phosphatase</fullName>
        <ecNumber evidence="2">3.1.3.48</ecNumber>
    </recommendedName>
</protein>
<reference evidence="7" key="2">
    <citation type="submission" date="2010-07" db="EMBL/GenBank/DDBJ databases">
        <authorList>
            <consortium name="The Broad Institute Genome Sequencing Platform"/>
            <consortium name="Broad Institute Genome Sequencing Center for Infectious Disease"/>
            <person name="Ma L.-J."/>
            <person name="Dead R."/>
            <person name="Young S."/>
            <person name="Zeng Q."/>
            <person name="Koehrsen M."/>
            <person name="Alvarado L."/>
            <person name="Berlin A."/>
            <person name="Chapman S.B."/>
            <person name="Chen Z."/>
            <person name="Freedman E."/>
            <person name="Gellesch M."/>
            <person name="Goldberg J."/>
            <person name="Griggs A."/>
            <person name="Gujja S."/>
            <person name="Heilman E.R."/>
            <person name="Heiman D."/>
            <person name="Hepburn T."/>
            <person name="Howarth C."/>
            <person name="Jen D."/>
            <person name="Larson L."/>
            <person name="Mehta T."/>
            <person name="Neiman D."/>
            <person name="Pearson M."/>
            <person name="Roberts A."/>
            <person name="Saif S."/>
            <person name="Shea T."/>
            <person name="Shenoy N."/>
            <person name="Sisk P."/>
            <person name="Stolte C."/>
            <person name="Sykes S."/>
            <person name="Walk T."/>
            <person name="White J."/>
            <person name="Yandava C."/>
            <person name="Haas B."/>
            <person name="Nusbaum C."/>
            <person name="Birren B."/>
        </authorList>
    </citation>
    <scope>NUCLEOTIDE SEQUENCE</scope>
    <source>
        <strain evidence="7">R3-111a-1</strain>
    </source>
</reference>
<dbReference type="GO" id="GO:0033550">
    <property type="term" value="F:MAP kinase tyrosine phosphatase activity"/>
    <property type="evidence" value="ECO:0007669"/>
    <property type="project" value="TreeGrafter"/>
</dbReference>
<dbReference type="SMART" id="SM00195">
    <property type="entry name" value="DSPc"/>
    <property type="match status" value="1"/>
</dbReference>
<dbReference type="AlphaFoldDB" id="J3NW94"/>
<dbReference type="EnsemblFungi" id="EJT75626">
    <property type="protein sequence ID" value="EJT75626"/>
    <property type="gene ID" value="GGTG_05559"/>
</dbReference>
<evidence type="ECO:0000256" key="1">
    <source>
        <dbReference type="ARBA" id="ARBA00008601"/>
    </source>
</evidence>
<reference evidence="8" key="5">
    <citation type="submission" date="2018-04" db="UniProtKB">
        <authorList>
            <consortium name="EnsemblFungi"/>
        </authorList>
    </citation>
    <scope>IDENTIFICATION</scope>
    <source>
        <strain evidence="8">R3-111a-1</strain>
    </source>
</reference>
<dbReference type="InterPro" id="IPR000340">
    <property type="entry name" value="Dual-sp_phosphatase_cat-dom"/>
</dbReference>
<dbReference type="InterPro" id="IPR000387">
    <property type="entry name" value="Tyr_Pase_dom"/>
</dbReference>
<accession>J3NW94</accession>
<dbReference type="VEuPathDB" id="FungiDB:GGTG_05559"/>
<dbReference type="RefSeq" id="XP_009221626.1">
    <property type="nucleotide sequence ID" value="XM_009223362.1"/>
</dbReference>
<gene>
    <name evidence="8" type="primary">20346017</name>
    <name evidence="7" type="ORF">GGTG_05559</name>
</gene>
<dbReference type="PROSITE" id="PS50056">
    <property type="entry name" value="TYR_PHOSPHATASE_2"/>
    <property type="match status" value="1"/>
</dbReference>
<reference evidence="9" key="1">
    <citation type="submission" date="2010-07" db="EMBL/GenBank/DDBJ databases">
        <title>The genome sequence of Gaeumannomyces graminis var. tritici strain R3-111a-1.</title>
        <authorList>
            <consortium name="The Broad Institute Genome Sequencing Platform"/>
            <person name="Ma L.-J."/>
            <person name="Dead R."/>
            <person name="Young S."/>
            <person name="Zeng Q."/>
            <person name="Koehrsen M."/>
            <person name="Alvarado L."/>
            <person name="Berlin A."/>
            <person name="Chapman S.B."/>
            <person name="Chen Z."/>
            <person name="Freedman E."/>
            <person name="Gellesch M."/>
            <person name="Goldberg J."/>
            <person name="Griggs A."/>
            <person name="Gujja S."/>
            <person name="Heilman E.R."/>
            <person name="Heiman D."/>
            <person name="Hepburn T."/>
            <person name="Howarth C."/>
            <person name="Jen D."/>
            <person name="Larson L."/>
            <person name="Mehta T."/>
            <person name="Neiman D."/>
            <person name="Pearson M."/>
            <person name="Roberts A."/>
            <person name="Saif S."/>
            <person name="Shea T."/>
            <person name="Shenoy N."/>
            <person name="Sisk P."/>
            <person name="Stolte C."/>
            <person name="Sykes S."/>
            <person name="Walk T."/>
            <person name="White J."/>
            <person name="Yandava C."/>
            <person name="Haas B."/>
            <person name="Nusbaum C."/>
            <person name="Birren B."/>
        </authorList>
    </citation>
    <scope>NUCLEOTIDE SEQUENCE [LARGE SCALE GENOMIC DNA]</scope>
    <source>
        <strain evidence="9">R3-111a-1</strain>
    </source>
</reference>
<dbReference type="STRING" id="644352.J3NW94"/>
<feature type="domain" description="Tyrosine specific protein phosphatases" evidence="6">
    <location>
        <begin position="146"/>
        <end position="196"/>
    </location>
</feature>
<evidence type="ECO:0000313" key="7">
    <source>
        <dbReference type="EMBL" id="EJT75626.1"/>
    </source>
</evidence>
<evidence type="ECO:0000313" key="9">
    <source>
        <dbReference type="Proteomes" id="UP000006039"/>
    </source>
</evidence>
<evidence type="ECO:0000313" key="8">
    <source>
        <dbReference type="EnsemblFungi" id="EJT75626"/>
    </source>
</evidence>
<name>J3NW94_GAET3</name>
<evidence type="ECO:0000256" key="4">
    <source>
        <dbReference type="ARBA" id="ARBA00022912"/>
    </source>
</evidence>